<dbReference type="PANTHER" id="PTHR10361:SF28">
    <property type="entry name" value="P3 PROTEIN-RELATED"/>
    <property type="match status" value="1"/>
</dbReference>
<gene>
    <name evidence="10" type="ORF">AXG93_150s1110</name>
    <name evidence="9" type="ORF">Mp_3g12780</name>
</gene>
<reference evidence="12" key="3">
    <citation type="journal article" date="2020" name="Curr. Biol.">
        <title>Chromatin organization in early land plants reveals an ancestral association between H3K27me3, transposons, and constitutive heterochromatin.</title>
        <authorList>
            <person name="Montgomery S.A."/>
            <person name="Tanizawa Y."/>
            <person name="Galik B."/>
            <person name="Wang N."/>
            <person name="Ito T."/>
            <person name="Mochizuki T."/>
            <person name="Akimcheva S."/>
            <person name="Bowman J.L."/>
            <person name="Cognat V."/>
            <person name="Marechal-Drouard L."/>
            <person name="Ekker H."/>
            <person name="Hong S.F."/>
            <person name="Kohchi T."/>
            <person name="Lin S.S."/>
            <person name="Liu L.D."/>
            <person name="Nakamura Y."/>
            <person name="Valeeva L.R."/>
            <person name="Shakirov E.V."/>
            <person name="Shippen D.E."/>
            <person name="Wei W.L."/>
            <person name="Yagura M."/>
            <person name="Yamaoka S."/>
            <person name="Yamato K.T."/>
            <person name="Liu C."/>
            <person name="Berger F."/>
        </authorList>
    </citation>
    <scope>NUCLEOTIDE SEQUENCE [LARGE SCALE GENOMIC DNA]</scope>
    <source>
        <strain evidence="12">Tak-1</strain>
    </source>
</reference>
<evidence type="ECO:0000256" key="5">
    <source>
        <dbReference type="ARBA" id="ARBA00022989"/>
    </source>
</evidence>
<dbReference type="InterPro" id="IPR002657">
    <property type="entry name" value="BilAc:Na_symport/Acr3"/>
</dbReference>
<dbReference type="InterPro" id="IPR038770">
    <property type="entry name" value="Na+/solute_symporter_sf"/>
</dbReference>
<evidence type="ECO:0000313" key="11">
    <source>
        <dbReference type="Proteomes" id="UP000077202"/>
    </source>
</evidence>
<feature type="transmembrane region" description="Helical" evidence="8">
    <location>
        <begin position="138"/>
        <end position="156"/>
    </location>
</feature>
<dbReference type="EMBL" id="LVLJ01001171">
    <property type="protein sequence ID" value="OAE31121.1"/>
    <property type="molecule type" value="Genomic_DNA"/>
</dbReference>
<dbReference type="Gene3D" id="1.20.1530.20">
    <property type="match status" value="1"/>
</dbReference>
<feature type="transmembrane region" description="Helical" evidence="8">
    <location>
        <begin position="254"/>
        <end position="276"/>
    </location>
</feature>
<keyword evidence="5 8" id="KW-1133">Transmembrane helix</keyword>
<dbReference type="AlphaFoldDB" id="A0A176WEV0"/>
<reference evidence="10 11" key="1">
    <citation type="submission" date="2016-03" db="EMBL/GenBank/DDBJ databases">
        <title>Mechanisms controlling the formation of the plant cell surface in tip-growing cells are functionally conserved among land plants.</title>
        <authorList>
            <person name="Honkanen S."/>
            <person name="Jones V.A."/>
            <person name="Morieri G."/>
            <person name="Champion C."/>
            <person name="Hetherington A.J."/>
            <person name="Kelly S."/>
            <person name="Saint-Marcoux D."/>
            <person name="Proust H."/>
            <person name="Prescott H."/>
            <person name="Dolan L."/>
        </authorList>
    </citation>
    <scope>NUCLEOTIDE SEQUENCE [LARGE SCALE GENOMIC DNA]</scope>
    <source>
        <strain evidence="11">cv. Tak-1 and cv. Tak-2</strain>
        <tissue evidence="10">Whole gametophyte</tissue>
    </source>
</reference>
<organism evidence="10 11">
    <name type="scientific">Marchantia polymorpha subsp. ruderalis</name>
    <dbReference type="NCBI Taxonomy" id="1480154"/>
    <lineage>
        <taxon>Eukaryota</taxon>
        <taxon>Viridiplantae</taxon>
        <taxon>Streptophyta</taxon>
        <taxon>Embryophyta</taxon>
        <taxon>Marchantiophyta</taxon>
        <taxon>Marchantiopsida</taxon>
        <taxon>Marchantiidae</taxon>
        <taxon>Marchantiales</taxon>
        <taxon>Marchantiaceae</taxon>
        <taxon>Marchantia</taxon>
    </lineage>
</organism>
<dbReference type="GO" id="GO:0009941">
    <property type="term" value="C:chloroplast envelope"/>
    <property type="evidence" value="ECO:0007669"/>
    <property type="project" value="UniProtKB-SubCell"/>
</dbReference>
<evidence type="ECO:0000256" key="8">
    <source>
        <dbReference type="SAM" id="Phobius"/>
    </source>
</evidence>
<evidence type="ECO:0000256" key="1">
    <source>
        <dbReference type="ARBA" id="ARBA00004119"/>
    </source>
</evidence>
<sequence length="449" mass="46802">MELALASTGLTAFRLPPVQCAPSSSFARASHGDRRRPSGSAMLGCSMTSAGRLSGAVTGRHFSKSSFALSTRKQGFCSSSPCGTLSAFSRRDGRLDSRLLSGSGASVSSQDDGEDDEGAEPAVELQGWEKNAEQIGEALSSAFPLWVALACVLALVWPSSTYWIDQRVQVFGITVTMLGMGMTLTPKDFQGALSMPKEVLAGVVLQYTVMPTSGYLVSKLLQLPPHFAAGLILVACCPGGTASNIVTYLARGNVALSVIMTAVSTFLAVIMTPVLTAKLVGQYIAVDAASLFFSTVQVVLLPVLGGAFLNYFFKSAVKKISILAPSIAVFMVAIVCAGAVGRSASAILSSGGQLFLAVGALHGLGFAGGYILSKLFRIDEASCRTISIEVGMQNSVLGVVLAGQHFTNPLTAVPCAVSSVFHSVFGSTLAGIWRLYPTNNDKDNAVLTS</sequence>
<feature type="transmembrane region" description="Helical" evidence="8">
    <location>
        <begin position="168"/>
        <end position="185"/>
    </location>
</feature>
<feature type="transmembrane region" description="Helical" evidence="8">
    <location>
        <begin position="320"/>
        <end position="340"/>
    </location>
</feature>
<dbReference type="Proteomes" id="UP000077202">
    <property type="component" value="Unassembled WGS sequence"/>
</dbReference>
<dbReference type="GO" id="GO:0016020">
    <property type="term" value="C:membrane"/>
    <property type="evidence" value="ECO:0007669"/>
    <property type="project" value="UniProtKB-SubCell"/>
</dbReference>
<dbReference type="Pfam" id="PF01758">
    <property type="entry name" value="SBF"/>
    <property type="match status" value="1"/>
</dbReference>
<evidence type="ECO:0000256" key="6">
    <source>
        <dbReference type="ARBA" id="ARBA00023136"/>
    </source>
</evidence>
<feature type="transmembrane region" description="Helical" evidence="8">
    <location>
        <begin position="352"/>
        <end position="372"/>
    </location>
</feature>
<evidence type="ECO:0000256" key="3">
    <source>
        <dbReference type="ARBA" id="ARBA00006528"/>
    </source>
</evidence>
<accession>A0A176WEV0</accession>
<keyword evidence="11" id="KW-1185">Reference proteome</keyword>
<feature type="region of interest" description="Disordered" evidence="7">
    <location>
        <begin position="100"/>
        <end position="121"/>
    </location>
</feature>
<evidence type="ECO:0000256" key="7">
    <source>
        <dbReference type="SAM" id="MobiDB-lite"/>
    </source>
</evidence>
<feature type="transmembrane region" description="Helical" evidence="8">
    <location>
        <begin position="227"/>
        <end position="247"/>
    </location>
</feature>
<dbReference type="PANTHER" id="PTHR10361">
    <property type="entry name" value="SODIUM-BILE ACID COTRANSPORTER"/>
    <property type="match status" value="1"/>
</dbReference>
<evidence type="ECO:0000256" key="4">
    <source>
        <dbReference type="ARBA" id="ARBA00022692"/>
    </source>
</evidence>
<keyword evidence="6 8" id="KW-0472">Membrane</keyword>
<feature type="transmembrane region" description="Helical" evidence="8">
    <location>
        <begin position="288"/>
        <end position="313"/>
    </location>
</feature>
<dbReference type="InterPro" id="IPR004710">
    <property type="entry name" value="Bilac:Na_transpt"/>
</dbReference>
<dbReference type="EMBL" id="AP019868">
    <property type="protein sequence ID" value="BBN05400.1"/>
    <property type="molecule type" value="Genomic_DNA"/>
</dbReference>
<name>A0A176WEV0_MARPO</name>
<dbReference type="Proteomes" id="UP001162541">
    <property type="component" value="Chromosome 3"/>
</dbReference>
<comment type="similarity">
    <text evidence="3">Belongs to the bile acid:sodium symporter (BASS) (TC 2.A.28) family.</text>
</comment>
<keyword evidence="4 8" id="KW-0812">Transmembrane</keyword>
<evidence type="ECO:0000313" key="12">
    <source>
        <dbReference type="Proteomes" id="UP001162541"/>
    </source>
</evidence>
<proteinExistence type="inferred from homology"/>
<evidence type="ECO:0000256" key="2">
    <source>
        <dbReference type="ARBA" id="ARBA00004141"/>
    </source>
</evidence>
<comment type="subcellular location">
    <subcellularLocation>
        <location evidence="2">Membrane</location>
        <topology evidence="2">Multi-pass membrane protein</topology>
    </subcellularLocation>
    <subcellularLocation>
        <location evidence="1">Plastid</location>
        <location evidence="1">Chloroplast envelope</location>
    </subcellularLocation>
</comment>
<protein>
    <submittedName>
        <fullName evidence="10">Uncharacterized protein</fullName>
    </submittedName>
</protein>
<evidence type="ECO:0000313" key="9">
    <source>
        <dbReference type="EMBL" id="BBN05400.1"/>
    </source>
</evidence>
<evidence type="ECO:0000313" key="10">
    <source>
        <dbReference type="EMBL" id="OAE31121.1"/>
    </source>
</evidence>
<reference evidence="9" key="2">
    <citation type="journal article" date="2019" name="Curr. Biol.">
        <title>Chromatin organization in early land plants reveals an ancestral association between H3K27me3, transposons, and constitutive heterochromatin.</title>
        <authorList>
            <person name="Montgomery S.A."/>
            <person name="Tanizawa Y."/>
            <person name="Galik B."/>
            <person name="Wang N."/>
            <person name="Ito T."/>
            <person name="Mochizuki T."/>
            <person name="Akimcheva S."/>
            <person name="Bowman J."/>
            <person name="Cognat V."/>
            <person name="Drouard L."/>
            <person name="Ekker H."/>
            <person name="Houng S."/>
            <person name="Kohchi T."/>
            <person name="Lin S."/>
            <person name="Liu L.D."/>
            <person name="Nakamura Y."/>
            <person name="Valeeva L.R."/>
            <person name="Shakirov E.V."/>
            <person name="Shippen D.E."/>
            <person name="Wei W."/>
            <person name="Yagura M."/>
            <person name="Yamaoka S."/>
            <person name="Yamato K.T."/>
            <person name="Liu C."/>
            <person name="Berger F."/>
        </authorList>
    </citation>
    <scope>NUCLEOTIDE SEQUENCE [LARGE SCALE GENOMIC DNA]</scope>
    <source>
        <strain evidence="9">Tak-1</strain>
    </source>
</reference>
<feature type="region of interest" description="Disordered" evidence="7">
    <location>
        <begin position="23"/>
        <end position="44"/>
    </location>
</feature>